<accession>A0ABN8NGP0</accession>
<name>A0ABN8NGP0_9CNID</name>
<dbReference type="EMBL" id="CALNXK010000021">
    <property type="protein sequence ID" value="CAH3108620.1"/>
    <property type="molecule type" value="Genomic_DNA"/>
</dbReference>
<dbReference type="PROSITE" id="PS50097">
    <property type="entry name" value="BTB"/>
    <property type="match status" value="1"/>
</dbReference>
<dbReference type="SMART" id="SM00225">
    <property type="entry name" value="BTB"/>
    <property type="match status" value="1"/>
</dbReference>
<protein>
    <recommendedName>
        <fullName evidence="1">BTB domain-containing protein</fullName>
    </recommendedName>
</protein>
<dbReference type="PANTHER" id="PTHR22744">
    <property type="entry name" value="HELIX LOOP HELIX PROTEIN 21-RELATED"/>
    <property type="match status" value="1"/>
</dbReference>
<reference evidence="2 3" key="1">
    <citation type="submission" date="2022-05" db="EMBL/GenBank/DDBJ databases">
        <authorList>
            <consortium name="Genoscope - CEA"/>
            <person name="William W."/>
        </authorList>
    </citation>
    <scope>NUCLEOTIDE SEQUENCE [LARGE SCALE GENOMIC DNA]</scope>
</reference>
<organism evidence="2 3">
    <name type="scientific">Porites lobata</name>
    <dbReference type="NCBI Taxonomy" id="104759"/>
    <lineage>
        <taxon>Eukaryota</taxon>
        <taxon>Metazoa</taxon>
        <taxon>Cnidaria</taxon>
        <taxon>Anthozoa</taxon>
        <taxon>Hexacorallia</taxon>
        <taxon>Scleractinia</taxon>
        <taxon>Fungiina</taxon>
        <taxon>Poritidae</taxon>
        <taxon>Porites</taxon>
    </lineage>
</organism>
<dbReference type="InterPro" id="IPR011333">
    <property type="entry name" value="SKP1/BTB/POZ_sf"/>
</dbReference>
<dbReference type="Pfam" id="PF00651">
    <property type="entry name" value="BTB"/>
    <property type="match status" value="1"/>
</dbReference>
<evidence type="ECO:0000313" key="3">
    <source>
        <dbReference type="Proteomes" id="UP001159405"/>
    </source>
</evidence>
<proteinExistence type="predicted"/>
<dbReference type="PANTHER" id="PTHR22744:SF17">
    <property type="entry name" value="BTB DOMAIN-CONTAINING PROTEIN"/>
    <property type="match status" value="1"/>
</dbReference>
<dbReference type="Proteomes" id="UP001159405">
    <property type="component" value="Unassembled WGS sequence"/>
</dbReference>
<keyword evidence="3" id="KW-1185">Reference proteome</keyword>
<feature type="domain" description="BTB" evidence="1">
    <location>
        <begin position="23"/>
        <end position="85"/>
    </location>
</feature>
<evidence type="ECO:0000259" key="1">
    <source>
        <dbReference type="PROSITE" id="PS50097"/>
    </source>
</evidence>
<comment type="caution">
    <text evidence="2">The sequence shown here is derived from an EMBL/GenBank/DDBJ whole genome shotgun (WGS) entry which is preliminary data.</text>
</comment>
<evidence type="ECO:0000313" key="2">
    <source>
        <dbReference type="EMBL" id="CAH3108620.1"/>
    </source>
</evidence>
<sequence>MDSILRKVETSEAKPFSRPWKSSDLILKVTDREFHVHRAVLILCSPVFEASLSSNFEGKSVKEIPLPGKEATEIEQMLQSIYPDQDLQISKENCLALLKLSTEYQIDRLKTRCEEYLRYWCRGELTIAEALEVIIVNQRCFLEDCIVKKCVDMLVSQTGHTWEQIQKHERYSELEKETVKWLTEERVNHLEKMLKIGDNATATPFGYSGSNTGSTFSGFALAGGGTPLFGASNTPFGVQPQGDTMFTAGTGGENAGIAGRKFKKAVRRTKR</sequence>
<dbReference type="Gene3D" id="3.30.710.10">
    <property type="entry name" value="Potassium Channel Kv1.1, Chain A"/>
    <property type="match status" value="1"/>
</dbReference>
<gene>
    <name evidence="2" type="ORF">PLOB_00017772</name>
</gene>
<dbReference type="SUPFAM" id="SSF54695">
    <property type="entry name" value="POZ domain"/>
    <property type="match status" value="1"/>
</dbReference>
<dbReference type="InterPro" id="IPR000210">
    <property type="entry name" value="BTB/POZ_dom"/>
</dbReference>